<dbReference type="PANTHER" id="PTHR43537:SF50">
    <property type="entry name" value="TRANSCRIPTIONAL REGULATORY PROTEIN"/>
    <property type="match status" value="1"/>
</dbReference>
<dbReference type="Proteomes" id="UP000704176">
    <property type="component" value="Unassembled WGS sequence"/>
</dbReference>
<feature type="domain" description="HTH gntR-type" evidence="5">
    <location>
        <begin position="18"/>
        <end position="85"/>
    </location>
</feature>
<dbReference type="InterPro" id="IPR036388">
    <property type="entry name" value="WH-like_DNA-bd_sf"/>
</dbReference>
<keyword evidence="2" id="KW-0238">DNA-binding</keyword>
<dbReference type="RefSeq" id="WP_224315733.1">
    <property type="nucleotide sequence ID" value="NZ_JAIRBM010000025.1"/>
</dbReference>
<protein>
    <submittedName>
        <fullName evidence="6">GntR family transcriptional regulator</fullName>
    </submittedName>
</protein>
<evidence type="ECO:0000256" key="1">
    <source>
        <dbReference type="ARBA" id="ARBA00023015"/>
    </source>
</evidence>
<comment type="caution">
    <text evidence="6">The sequence shown here is derived from an EMBL/GenBank/DDBJ whole genome shotgun (WGS) entry which is preliminary data.</text>
</comment>
<dbReference type="InterPro" id="IPR036390">
    <property type="entry name" value="WH_DNA-bd_sf"/>
</dbReference>
<evidence type="ECO:0000256" key="4">
    <source>
        <dbReference type="SAM" id="MobiDB-lite"/>
    </source>
</evidence>
<evidence type="ECO:0000256" key="2">
    <source>
        <dbReference type="ARBA" id="ARBA00023125"/>
    </source>
</evidence>
<proteinExistence type="predicted"/>
<dbReference type="InterPro" id="IPR000524">
    <property type="entry name" value="Tscrpt_reg_HTH_GntR"/>
</dbReference>
<evidence type="ECO:0000256" key="3">
    <source>
        <dbReference type="ARBA" id="ARBA00023163"/>
    </source>
</evidence>
<dbReference type="SUPFAM" id="SSF48008">
    <property type="entry name" value="GntR ligand-binding domain-like"/>
    <property type="match status" value="1"/>
</dbReference>
<keyword evidence="1" id="KW-0805">Transcription regulation</keyword>
<dbReference type="InterPro" id="IPR008920">
    <property type="entry name" value="TF_FadR/GntR_C"/>
</dbReference>
<dbReference type="SMART" id="SM00895">
    <property type="entry name" value="FCD"/>
    <property type="match status" value="1"/>
</dbReference>
<keyword evidence="3" id="KW-0804">Transcription</keyword>
<dbReference type="EMBL" id="JAIRBM010000025">
    <property type="protein sequence ID" value="MBZ6078982.1"/>
    <property type="molecule type" value="Genomic_DNA"/>
</dbReference>
<name>A0ABS7VVI1_9HYPH</name>
<evidence type="ECO:0000259" key="5">
    <source>
        <dbReference type="PROSITE" id="PS50949"/>
    </source>
</evidence>
<dbReference type="Pfam" id="PF00392">
    <property type="entry name" value="GntR"/>
    <property type="match status" value="1"/>
</dbReference>
<feature type="region of interest" description="Disordered" evidence="4">
    <location>
        <begin position="1"/>
        <end position="21"/>
    </location>
</feature>
<accession>A0ABS7VVI1</accession>
<gene>
    <name evidence="6" type="ORF">K9B37_22235</name>
</gene>
<keyword evidence="7" id="KW-1185">Reference proteome</keyword>
<dbReference type="Pfam" id="PF07729">
    <property type="entry name" value="FCD"/>
    <property type="match status" value="1"/>
</dbReference>
<dbReference type="SMART" id="SM00345">
    <property type="entry name" value="HTH_GNTR"/>
    <property type="match status" value="1"/>
</dbReference>
<sequence length="238" mass="26826">MSVLEPINKDGPPESSDGAKVAHVKDRIREMILKGELDPGHPIRERTLANRLGVSRTPMREALKLLAGENLVELHPHRGAIVAILRRSEVFEIIQVLAALEGLAAELACTAITDKEMAELWALHYEMLAFRARKERLRYFQNNQAIHLGIVHAARNAVLAEHHAILNARVYRLRFIAHQATENWDNAVREHEEFLHVLEARDAARARPLLTAHVASIWTRLSTILDEDGTITEQVPVT</sequence>
<dbReference type="InterPro" id="IPR011711">
    <property type="entry name" value="GntR_C"/>
</dbReference>
<dbReference type="PROSITE" id="PS50949">
    <property type="entry name" value="HTH_GNTR"/>
    <property type="match status" value="1"/>
</dbReference>
<reference evidence="6 7" key="1">
    <citation type="submission" date="2021-09" db="EMBL/GenBank/DDBJ databases">
        <title>The complete genome sequence of a new microorganism.</title>
        <authorList>
            <person name="Zi Z."/>
        </authorList>
    </citation>
    <scope>NUCLEOTIDE SEQUENCE [LARGE SCALE GENOMIC DNA]</scope>
    <source>
        <strain evidence="6 7">WGZ8</strain>
    </source>
</reference>
<dbReference type="Gene3D" id="1.20.120.530">
    <property type="entry name" value="GntR ligand-binding domain-like"/>
    <property type="match status" value="1"/>
</dbReference>
<dbReference type="SUPFAM" id="SSF46785">
    <property type="entry name" value="Winged helix' DNA-binding domain"/>
    <property type="match status" value="1"/>
</dbReference>
<evidence type="ECO:0000313" key="7">
    <source>
        <dbReference type="Proteomes" id="UP000704176"/>
    </source>
</evidence>
<dbReference type="PANTHER" id="PTHR43537">
    <property type="entry name" value="TRANSCRIPTIONAL REGULATOR, GNTR FAMILY"/>
    <property type="match status" value="1"/>
</dbReference>
<dbReference type="CDD" id="cd07377">
    <property type="entry name" value="WHTH_GntR"/>
    <property type="match status" value="1"/>
</dbReference>
<dbReference type="Gene3D" id="1.10.10.10">
    <property type="entry name" value="Winged helix-like DNA-binding domain superfamily/Winged helix DNA-binding domain"/>
    <property type="match status" value="1"/>
</dbReference>
<evidence type="ECO:0000313" key="6">
    <source>
        <dbReference type="EMBL" id="MBZ6078982.1"/>
    </source>
</evidence>
<organism evidence="6 7">
    <name type="scientific">Microvirga puerhi</name>
    <dbReference type="NCBI Taxonomy" id="2876078"/>
    <lineage>
        <taxon>Bacteria</taxon>
        <taxon>Pseudomonadati</taxon>
        <taxon>Pseudomonadota</taxon>
        <taxon>Alphaproteobacteria</taxon>
        <taxon>Hyphomicrobiales</taxon>
        <taxon>Methylobacteriaceae</taxon>
        <taxon>Microvirga</taxon>
    </lineage>
</organism>